<dbReference type="Gene3D" id="3.30.420.40">
    <property type="match status" value="2"/>
</dbReference>
<evidence type="ECO:0000256" key="1">
    <source>
        <dbReference type="ARBA" id="ARBA00006479"/>
    </source>
</evidence>
<accession>A0ABX7BZ37</accession>
<dbReference type="RefSeq" id="WP_201660472.1">
    <property type="nucleotide sequence ID" value="NZ_CP068047.1"/>
</dbReference>
<reference evidence="2 3" key="1">
    <citation type="submission" date="2021-01" db="EMBL/GenBank/DDBJ databases">
        <title>Genome seq and assembly of Devosia sp. G19.</title>
        <authorList>
            <person name="Chhetri G."/>
        </authorList>
    </citation>
    <scope>NUCLEOTIDE SEQUENCE [LARGE SCALE GENOMIC DNA]</scope>
    <source>
        <strain evidence="2 3">G19</strain>
    </source>
</reference>
<dbReference type="SUPFAM" id="SSF53067">
    <property type="entry name" value="Actin-like ATPase domain"/>
    <property type="match status" value="1"/>
</dbReference>
<dbReference type="InterPro" id="IPR000600">
    <property type="entry name" value="ROK"/>
</dbReference>
<protein>
    <submittedName>
        <fullName evidence="2">ROK family protein</fullName>
    </submittedName>
</protein>
<sequence>MDGESLQRPALAQQVGLSKLAVSELLADLEVRGLVKVEGKLGGPPGRSQLSYALRADAALAVGFDVGGTKIAGAIADLRGQILAETTEPTVQSGAADLVAQLAGMADALCRQAGVPRFRLRAGAVGIPAAVHPLTADLSLAGNLPGLEGGNLRSALRDALGVNVLIDNDVNLALLAEVGQGTGTRRDNAAFIALGTGIGGALMINGRLLRGAHGGAGELGYMPLWQIGAAGVASLEDRVGEAGIRRDYVSRGGDAGHSVRDIFAAASGGDPAARDTLDTAAYHTARAALALFALLDPDLLIFGGSIGARPEFIERVQRLVSAAWLRPVQIVRSRSGGRAGLLGALELARTDLLDELFGALPAR</sequence>
<dbReference type="InterPro" id="IPR043129">
    <property type="entry name" value="ATPase_NBD"/>
</dbReference>
<dbReference type="Pfam" id="PF00480">
    <property type="entry name" value="ROK"/>
    <property type="match status" value="1"/>
</dbReference>
<proteinExistence type="inferred from homology"/>
<evidence type="ECO:0000313" key="2">
    <source>
        <dbReference type="EMBL" id="QQR37086.1"/>
    </source>
</evidence>
<dbReference type="Proteomes" id="UP000595460">
    <property type="component" value="Chromosome"/>
</dbReference>
<comment type="similarity">
    <text evidence="1">Belongs to the ROK (NagC/XylR) family.</text>
</comment>
<gene>
    <name evidence="2" type="ORF">JI749_05575</name>
</gene>
<dbReference type="PANTHER" id="PTHR18964:SF149">
    <property type="entry name" value="BIFUNCTIONAL UDP-N-ACETYLGLUCOSAMINE 2-EPIMERASE_N-ACETYLMANNOSAMINE KINASE"/>
    <property type="match status" value="1"/>
</dbReference>
<name>A0ABX7BZ37_9HYPH</name>
<organism evidence="2 3">
    <name type="scientific">Devosia oryziradicis</name>
    <dbReference type="NCBI Taxonomy" id="2801335"/>
    <lineage>
        <taxon>Bacteria</taxon>
        <taxon>Pseudomonadati</taxon>
        <taxon>Pseudomonadota</taxon>
        <taxon>Alphaproteobacteria</taxon>
        <taxon>Hyphomicrobiales</taxon>
        <taxon>Devosiaceae</taxon>
        <taxon>Devosia</taxon>
    </lineage>
</organism>
<keyword evidence="3" id="KW-1185">Reference proteome</keyword>
<dbReference type="EMBL" id="CP068047">
    <property type="protein sequence ID" value="QQR37086.1"/>
    <property type="molecule type" value="Genomic_DNA"/>
</dbReference>
<dbReference type="PANTHER" id="PTHR18964">
    <property type="entry name" value="ROK (REPRESSOR, ORF, KINASE) FAMILY"/>
    <property type="match status" value="1"/>
</dbReference>
<evidence type="ECO:0000313" key="3">
    <source>
        <dbReference type="Proteomes" id="UP000595460"/>
    </source>
</evidence>